<name>A0A2D0A0Y1_PSEDV</name>
<keyword evidence="5 8" id="KW-0653">Protein transport</keyword>
<evidence type="ECO:0000313" key="11">
    <source>
        <dbReference type="EMBL" id="OUL56183.1"/>
    </source>
</evidence>
<dbReference type="InterPro" id="IPR002898">
    <property type="entry name" value="MotA_ExbB_proton_chnl"/>
</dbReference>
<dbReference type="GO" id="GO:0005886">
    <property type="term" value="C:plasma membrane"/>
    <property type="evidence" value="ECO:0007669"/>
    <property type="project" value="UniProtKB-SubCell"/>
</dbReference>
<evidence type="ECO:0000256" key="1">
    <source>
        <dbReference type="ARBA" id="ARBA00004651"/>
    </source>
</evidence>
<keyword evidence="3" id="KW-1003">Cell membrane</keyword>
<gene>
    <name evidence="11" type="ORF">B1199_18905</name>
</gene>
<keyword evidence="12" id="KW-1185">Reference proteome</keyword>
<dbReference type="InterPro" id="IPR050790">
    <property type="entry name" value="ExbB/TolQ_transport"/>
</dbReference>
<accession>A0A2D0A0Y1</accession>
<evidence type="ECO:0000256" key="3">
    <source>
        <dbReference type="ARBA" id="ARBA00022475"/>
    </source>
</evidence>
<evidence type="ECO:0000256" key="4">
    <source>
        <dbReference type="ARBA" id="ARBA00022692"/>
    </source>
</evidence>
<evidence type="ECO:0000256" key="6">
    <source>
        <dbReference type="ARBA" id="ARBA00022989"/>
    </source>
</evidence>
<feature type="domain" description="MotA/TolQ/ExbB proton channel" evidence="10">
    <location>
        <begin position="37"/>
        <end position="119"/>
    </location>
</feature>
<feature type="transmembrane region" description="Helical" evidence="9">
    <location>
        <begin position="49"/>
        <end position="70"/>
    </location>
</feature>
<sequence>MQSFDNIVVWAMLTLALFVYYKLCLLMVVRPSSLNTEQKKQWSQTVGCLINALPLLGLLGTIMGLLQSFYAMSLGDSFSASSVLSQGIASALWTTQLGLVLAVPAWLMLTYFNNLVQKASLADAR</sequence>
<comment type="similarity">
    <text evidence="8">Belongs to the exbB/tolQ family.</text>
</comment>
<reference evidence="11 12" key="1">
    <citation type="submission" date="2017-02" db="EMBL/GenBank/DDBJ databases">
        <title>Pseudoalteromonas ulvae TC14 Genome.</title>
        <authorList>
            <person name="Molmeret M."/>
        </authorList>
    </citation>
    <scope>NUCLEOTIDE SEQUENCE [LARGE SCALE GENOMIC DNA]</scope>
    <source>
        <strain evidence="11">TC14</strain>
    </source>
</reference>
<evidence type="ECO:0000256" key="5">
    <source>
        <dbReference type="ARBA" id="ARBA00022927"/>
    </source>
</evidence>
<comment type="subcellular location">
    <subcellularLocation>
        <location evidence="1">Cell membrane</location>
        <topology evidence="1">Multi-pass membrane protein</topology>
    </subcellularLocation>
    <subcellularLocation>
        <location evidence="8">Membrane</location>
        <topology evidence="8">Multi-pass membrane protein</topology>
    </subcellularLocation>
</comment>
<evidence type="ECO:0000256" key="7">
    <source>
        <dbReference type="ARBA" id="ARBA00023136"/>
    </source>
</evidence>
<dbReference type="OrthoDB" id="5706502at2"/>
<dbReference type="AlphaFoldDB" id="A0A2D0A0Y1"/>
<dbReference type="GO" id="GO:0017038">
    <property type="term" value="P:protein import"/>
    <property type="evidence" value="ECO:0007669"/>
    <property type="project" value="TreeGrafter"/>
</dbReference>
<evidence type="ECO:0000259" key="10">
    <source>
        <dbReference type="Pfam" id="PF01618"/>
    </source>
</evidence>
<dbReference type="Proteomes" id="UP000194841">
    <property type="component" value="Unassembled WGS sequence"/>
</dbReference>
<evidence type="ECO:0000256" key="2">
    <source>
        <dbReference type="ARBA" id="ARBA00022448"/>
    </source>
</evidence>
<dbReference type="EMBL" id="MWPV01000007">
    <property type="protein sequence ID" value="OUL56183.1"/>
    <property type="molecule type" value="Genomic_DNA"/>
</dbReference>
<feature type="transmembrane region" description="Helical" evidence="9">
    <location>
        <begin position="90"/>
        <end position="112"/>
    </location>
</feature>
<keyword evidence="7 9" id="KW-0472">Membrane</keyword>
<feature type="transmembrane region" description="Helical" evidence="9">
    <location>
        <begin position="6"/>
        <end position="29"/>
    </location>
</feature>
<keyword evidence="2 8" id="KW-0813">Transport</keyword>
<protein>
    <recommendedName>
        <fullName evidence="10">MotA/TolQ/ExbB proton channel domain-containing protein</fullName>
    </recommendedName>
</protein>
<evidence type="ECO:0000313" key="12">
    <source>
        <dbReference type="Proteomes" id="UP000194841"/>
    </source>
</evidence>
<keyword evidence="6 9" id="KW-1133">Transmembrane helix</keyword>
<dbReference type="PANTHER" id="PTHR30625:SF15">
    <property type="entry name" value="BIOPOLYMER TRANSPORT PROTEIN EXBB"/>
    <property type="match status" value="1"/>
</dbReference>
<evidence type="ECO:0000256" key="9">
    <source>
        <dbReference type="SAM" id="Phobius"/>
    </source>
</evidence>
<dbReference type="PANTHER" id="PTHR30625">
    <property type="entry name" value="PROTEIN TOLQ"/>
    <property type="match status" value="1"/>
</dbReference>
<keyword evidence="4 9" id="KW-0812">Transmembrane</keyword>
<dbReference type="RefSeq" id="WP_086745697.1">
    <property type="nucleotide sequence ID" value="NZ_MWPV01000007.1"/>
</dbReference>
<evidence type="ECO:0000256" key="8">
    <source>
        <dbReference type="RuleBase" id="RU004057"/>
    </source>
</evidence>
<dbReference type="Pfam" id="PF01618">
    <property type="entry name" value="MotA_ExbB"/>
    <property type="match status" value="1"/>
</dbReference>
<comment type="caution">
    <text evidence="11">The sequence shown here is derived from an EMBL/GenBank/DDBJ whole genome shotgun (WGS) entry which is preliminary data.</text>
</comment>
<organism evidence="11 12">
    <name type="scientific">Pseudoalteromonas ulvae</name>
    <dbReference type="NCBI Taxonomy" id="107327"/>
    <lineage>
        <taxon>Bacteria</taxon>
        <taxon>Pseudomonadati</taxon>
        <taxon>Pseudomonadota</taxon>
        <taxon>Gammaproteobacteria</taxon>
        <taxon>Alteromonadales</taxon>
        <taxon>Pseudoalteromonadaceae</taxon>
        <taxon>Pseudoalteromonas</taxon>
    </lineage>
</organism>
<proteinExistence type="inferred from homology"/>